<accession>A0A8J3MPN0</accession>
<dbReference type="AlphaFoldDB" id="A0A8J3MPN0"/>
<evidence type="ECO:0000313" key="2">
    <source>
        <dbReference type="Proteomes" id="UP000612362"/>
    </source>
</evidence>
<sequence>MNIHEQFEEFLAKLGVEMERPEDGQRERVEPTYDADDARPEVSIFQASRDHYGVFYRLDVVEQRPELRVIVPAERGKTKMHIYLVRLSEHMPLSATFVDMAVYEGSETFERGREAAWQHLLYATAEIMKQLFWAGDLEYMTFPEEIEVYPLLR</sequence>
<comment type="caution">
    <text evidence="1">The sequence shown here is derived from an EMBL/GenBank/DDBJ whole genome shotgun (WGS) entry which is preliminary data.</text>
</comment>
<dbReference type="EMBL" id="BNJF01000001">
    <property type="protein sequence ID" value="GHO43992.1"/>
    <property type="molecule type" value="Genomic_DNA"/>
</dbReference>
<name>A0A8J3MPN0_9CHLR</name>
<keyword evidence="2" id="KW-1185">Reference proteome</keyword>
<organism evidence="1 2">
    <name type="scientific">Ktedonospora formicarum</name>
    <dbReference type="NCBI Taxonomy" id="2778364"/>
    <lineage>
        <taxon>Bacteria</taxon>
        <taxon>Bacillati</taxon>
        <taxon>Chloroflexota</taxon>
        <taxon>Ktedonobacteria</taxon>
        <taxon>Ktedonobacterales</taxon>
        <taxon>Ktedonobacteraceae</taxon>
        <taxon>Ktedonospora</taxon>
    </lineage>
</organism>
<proteinExistence type="predicted"/>
<gene>
    <name evidence="1" type="ORF">KSX_21550</name>
</gene>
<protein>
    <submittedName>
        <fullName evidence="1">Uncharacterized protein</fullName>
    </submittedName>
</protein>
<dbReference type="Proteomes" id="UP000612362">
    <property type="component" value="Unassembled WGS sequence"/>
</dbReference>
<reference evidence="1" key="1">
    <citation type="submission" date="2020-10" db="EMBL/GenBank/DDBJ databases">
        <title>Taxonomic study of unclassified bacteria belonging to the class Ktedonobacteria.</title>
        <authorList>
            <person name="Yabe S."/>
            <person name="Wang C.M."/>
            <person name="Zheng Y."/>
            <person name="Sakai Y."/>
            <person name="Cavaletti L."/>
            <person name="Monciardini P."/>
            <person name="Donadio S."/>
        </authorList>
    </citation>
    <scope>NUCLEOTIDE SEQUENCE</scope>
    <source>
        <strain evidence="1">SOSP1-1</strain>
    </source>
</reference>
<evidence type="ECO:0000313" key="1">
    <source>
        <dbReference type="EMBL" id="GHO43992.1"/>
    </source>
</evidence>